<dbReference type="AlphaFoldDB" id="A0A848IYT8"/>
<sequence length="120" mass="13462">MRNYLIGLAGISVVSIVMLFVMSILYPQTGLNLSQSYLVIFFAFITFSIHSLIVKLGDEKQVGLIFIGGVVVKLIFTIMLMLIIKFLDPAHFANKLALLSVLYLLYTLYEVTSLIKVLNK</sequence>
<feature type="transmembrane region" description="Helical" evidence="1">
    <location>
        <begin position="6"/>
        <end position="25"/>
    </location>
</feature>
<protein>
    <submittedName>
        <fullName evidence="2">Uncharacterized protein</fullName>
    </submittedName>
</protein>
<organism evidence="2 3">
    <name type="scientific">Marinigracilibium pacificum</name>
    <dbReference type="NCBI Taxonomy" id="2729599"/>
    <lineage>
        <taxon>Bacteria</taxon>
        <taxon>Pseudomonadati</taxon>
        <taxon>Bacteroidota</taxon>
        <taxon>Cytophagia</taxon>
        <taxon>Cytophagales</taxon>
        <taxon>Flammeovirgaceae</taxon>
        <taxon>Marinigracilibium</taxon>
    </lineage>
</organism>
<gene>
    <name evidence="2" type="ORF">HH304_02015</name>
</gene>
<feature type="transmembrane region" description="Helical" evidence="1">
    <location>
        <begin position="37"/>
        <end position="56"/>
    </location>
</feature>
<reference evidence="2 3" key="1">
    <citation type="submission" date="2020-04" db="EMBL/GenBank/DDBJ databases">
        <title>Flammeovirgaceae bacterium KN852 isolated from deep sea.</title>
        <authorList>
            <person name="Zhang D.-C."/>
        </authorList>
    </citation>
    <scope>NUCLEOTIDE SEQUENCE [LARGE SCALE GENOMIC DNA]</scope>
    <source>
        <strain evidence="2 3">KN852</strain>
    </source>
</reference>
<evidence type="ECO:0000313" key="3">
    <source>
        <dbReference type="Proteomes" id="UP000559010"/>
    </source>
</evidence>
<accession>A0A848IYT8</accession>
<evidence type="ECO:0000313" key="2">
    <source>
        <dbReference type="EMBL" id="NMM47159.1"/>
    </source>
</evidence>
<keyword evidence="1" id="KW-0812">Transmembrane</keyword>
<keyword evidence="1" id="KW-0472">Membrane</keyword>
<evidence type="ECO:0000256" key="1">
    <source>
        <dbReference type="SAM" id="Phobius"/>
    </source>
</evidence>
<keyword evidence="1" id="KW-1133">Transmembrane helix</keyword>
<name>A0A848IYT8_9BACT</name>
<feature type="transmembrane region" description="Helical" evidence="1">
    <location>
        <begin position="62"/>
        <end position="84"/>
    </location>
</feature>
<comment type="caution">
    <text evidence="2">The sequence shown here is derived from an EMBL/GenBank/DDBJ whole genome shotgun (WGS) entry which is preliminary data.</text>
</comment>
<proteinExistence type="predicted"/>
<keyword evidence="3" id="KW-1185">Reference proteome</keyword>
<dbReference type="RefSeq" id="WP_169677770.1">
    <property type="nucleotide sequence ID" value="NZ_JABBNU010000001.1"/>
</dbReference>
<dbReference type="EMBL" id="JABBNU010000001">
    <property type="protein sequence ID" value="NMM47159.1"/>
    <property type="molecule type" value="Genomic_DNA"/>
</dbReference>
<dbReference type="Proteomes" id="UP000559010">
    <property type="component" value="Unassembled WGS sequence"/>
</dbReference>
<feature type="transmembrane region" description="Helical" evidence="1">
    <location>
        <begin position="96"/>
        <end position="115"/>
    </location>
</feature>